<dbReference type="Proteomes" id="UP000319804">
    <property type="component" value="Unassembled WGS sequence"/>
</dbReference>
<dbReference type="EMBL" id="VFPS01000005">
    <property type="protein sequence ID" value="TQM91398.1"/>
    <property type="molecule type" value="Genomic_DNA"/>
</dbReference>
<gene>
    <name evidence="1" type="ORF">FHX68_2618</name>
</gene>
<name>A0A543K8I9_9MICO</name>
<dbReference type="AlphaFoldDB" id="A0A543K8I9"/>
<accession>A0A543K8I9</accession>
<evidence type="ECO:0000313" key="1">
    <source>
        <dbReference type="EMBL" id="TQM91398.1"/>
    </source>
</evidence>
<organism evidence="1 2">
    <name type="scientific">Microbacterium lacticum</name>
    <dbReference type="NCBI Taxonomy" id="33885"/>
    <lineage>
        <taxon>Bacteria</taxon>
        <taxon>Bacillati</taxon>
        <taxon>Actinomycetota</taxon>
        <taxon>Actinomycetes</taxon>
        <taxon>Micrococcales</taxon>
        <taxon>Microbacteriaceae</taxon>
        <taxon>Microbacterium</taxon>
    </lineage>
</organism>
<evidence type="ECO:0000313" key="2">
    <source>
        <dbReference type="Proteomes" id="UP000319804"/>
    </source>
</evidence>
<protein>
    <submittedName>
        <fullName evidence="1">Uncharacterized protein</fullName>
    </submittedName>
</protein>
<comment type="caution">
    <text evidence="1">The sequence shown here is derived from an EMBL/GenBank/DDBJ whole genome shotgun (WGS) entry which is preliminary data.</text>
</comment>
<sequence>MPFGGNEAEIVNVDKDDDADILVLMPGEFDEPEEALVVIVNSRCLRKDRLIRKLRHLTSSTPDSPSVLVYVPEDRPGHVHRGQILRQRVDEEGICAEVRSYYP</sequence>
<proteinExistence type="predicted"/>
<keyword evidence="2" id="KW-1185">Reference proteome</keyword>
<reference evidence="1 2" key="1">
    <citation type="submission" date="2019-06" db="EMBL/GenBank/DDBJ databases">
        <title>Sequencing the genomes of 1000 actinobacteria strains.</title>
        <authorList>
            <person name="Klenk H.-P."/>
        </authorList>
    </citation>
    <scope>NUCLEOTIDE SEQUENCE [LARGE SCALE GENOMIC DNA]</scope>
    <source>
        <strain evidence="1 2">DSM 20427</strain>
    </source>
</reference>